<sequence>MVLKLYSVSDGPPSLAVRMALKYLGKEYELINVDFLSGFHTTENYANMNPQKEIPVLDDDEYGMHSFTPFICFSSNAILQYLADRYPKDDTLYPQDPKKRALVNHRLAFNLSTYYSNIGQHVMLPIFYKYKRTPLTLKKVNMALDVFNTYLKKLNKKYSADAINFDFSPYTKVYNPRDQMLINVWVVEWYSRFKKEYPELWEIAEKGMKEIENFNKNPPDLSHLNHPIHHFQNS</sequence>
<dbReference type="SUPFAM" id="SSF52833">
    <property type="entry name" value="Thioredoxin-like"/>
    <property type="match status" value="1"/>
</dbReference>
<dbReference type="Gene3D" id="1.20.1050.10">
    <property type="match status" value="1"/>
</dbReference>
<dbReference type="eggNOG" id="KOG0867">
    <property type="taxonomic scope" value="Eukaryota"/>
</dbReference>
<dbReference type="EMBL" id="DS235335">
    <property type="protein sequence ID" value="EEB14872.1"/>
    <property type="molecule type" value="Genomic_DNA"/>
</dbReference>
<evidence type="ECO:0000313" key="4">
    <source>
        <dbReference type="Proteomes" id="UP000009046"/>
    </source>
</evidence>
<dbReference type="RefSeq" id="XP_002427610.1">
    <property type="nucleotide sequence ID" value="XM_002427565.1"/>
</dbReference>
<dbReference type="OrthoDB" id="4951845at2759"/>
<dbReference type="EnsemblMetazoa" id="PHUM333090-RA">
    <property type="protein sequence ID" value="PHUM333090-PA"/>
    <property type="gene ID" value="PHUM333090"/>
</dbReference>
<dbReference type="InParanoid" id="E0VNB6"/>
<dbReference type="SFLD" id="SFLDS00019">
    <property type="entry name" value="Glutathione_Transferase_(cytos"/>
    <property type="match status" value="1"/>
</dbReference>
<reference evidence="2" key="1">
    <citation type="submission" date="2007-04" db="EMBL/GenBank/DDBJ databases">
        <title>Annotation of Pediculus humanus corporis strain USDA.</title>
        <authorList>
            <person name="Kirkness E."/>
            <person name="Hannick L."/>
            <person name="Hass B."/>
            <person name="Bruggner R."/>
            <person name="Lawson D."/>
            <person name="Bidwell S."/>
            <person name="Joardar V."/>
            <person name="Caler E."/>
            <person name="Walenz B."/>
            <person name="Inman J."/>
            <person name="Schobel S."/>
            <person name="Galinsky K."/>
            <person name="Amedeo P."/>
            <person name="Strausberg R."/>
        </authorList>
    </citation>
    <scope>NUCLEOTIDE SEQUENCE</scope>
    <source>
        <strain evidence="2">USDA</strain>
    </source>
</reference>
<dbReference type="InterPro" id="IPR036282">
    <property type="entry name" value="Glutathione-S-Trfase_C_sf"/>
</dbReference>
<dbReference type="Pfam" id="PF02798">
    <property type="entry name" value="GST_N"/>
    <property type="match status" value="1"/>
</dbReference>
<dbReference type="SUPFAM" id="SSF47616">
    <property type="entry name" value="GST C-terminal domain-like"/>
    <property type="match status" value="1"/>
</dbReference>
<dbReference type="InterPro" id="IPR004045">
    <property type="entry name" value="Glutathione_S-Trfase_N"/>
</dbReference>
<protein>
    <submittedName>
        <fullName evidence="2 3">GSTD1-5 protein, putative</fullName>
        <ecNumber evidence="2">2.5.1.18</ecNumber>
    </submittedName>
</protein>
<dbReference type="OMA" id="DHPIHPV"/>
<evidence type="ECO:0000313" key="3">
    <source>
        <dbReference type="EnsemblMetazoa" id="PHUM333090-PA"/>
    </source>
</evidence>
<dbReference type="GO" id="GO:0006749">
    <property type="term" value="P:glutathione metabolic process"/>
    <property type="evidence" value="ECO:0007669"/>
    <property type="project" value="TreeGrafter"/>
</dbReference>
<dbReference type="PROSITE" id="PS50404">
    <property type="entry name" value="GST_NTER"/>
    <property type="match status" value="1"/>
</dbReference>
<dbReference type="EC" id="2.5.1.18" evidence="2"/>
<organism>
    <name type="scientific">Pediculus humanus subsp. corporis</name>
    <name type="common">Body louse</name>
    <dbReference type="NCBI Taxonomy" id="121224"/>
    <lineage>
        <taxon>Eukaryota</taxon>
        <taxon>Metazoa</taxon>
        <taxon>Ecdysozoa</taxon>
        <taxon>Arthropoda</taxon>
        <taxon>Hexapoda</taxon>
        <taxon>Insecta</taxon>
        <taxon>Pterygota</taxon>
        <taxon>Neoptera</taxon>
        <taxon>Paraneoptera</taxon>
        <taxon>Psocodea</taxon>
        <taxon>Troctomorpha</taxon>
        <taxon>Phthiraptera</taxon>
        <taxon>Anoplura</taxon>
        <taxon>Pediculidae</taxon>
        <taxon>Pediculus</taxon>
    </lineage>
</organism>
<evidence type="ECO:0000313" key="2">
    <source>
        <dbReference type="EMBL" id="EEB14872.1"/>
    </source>
</evidence>
<dbReference type="KEGG" id="phu:Phum_PHUM333090"/>
<dbReference type="GeneID" id="8239217"/>
<feature type="domain" description="GST N-terminal" evidence="1">
    <location>
        <begin position="1"/>
        <end position="90"/>
    </location>
</feature>
<dbReference type="SFLD" id="SFLDG00358">
    <property type="entry name" value="Main_(cytGST)"/>
    <property type="match status" value="1"/>
</dbReference>
<dbReference type="Proteomes" id="UP000009046">
    <property type="component" value="Unassembled WGS sequence"/>
</dbReference>
<dbReference type="VEuPathDB" id="VectorBase:PHUM333090"/>
<dbReference type="EMBL" id="AAZO01003870">
    <property type="status" value="NOT_ANNOTATED_CDS"/>
    <property type="molecule type" value="Genomic_DNA"/>
</dbReference>
<proteinExistence type="predicted"/>
<dbReference type="PANTHER" id="PTHR43969">
    <property type="entry name" value="GLUTATHIONE S TRANSFERASE D10, ISOFORM A-RELATED"/>
    <property type="match status" value="1"/>
</dbReference>
<dbReference type="GO" id="GO:0004364">
    <property type="term" value="F:glutathione transferase activity"/>
    <property type="evidence" value="ECO:0007669"/>
    <property type="project" value="UniProtKB-EC"/>
</dbReference>
<keyword evidence="2" id="KW-0808">Transferase</keyword>
<dbReference type="HOGENOM" id="CLU_011226_2_1_1"/>
<dbReference type="CTD" id="8239217"/>
<reference evidence="2" key="2">
    <citation type="submission" date="2007-04" db="EMBL/GenBank/DDBJ databases">
        <title>The genome of the human body louse.</title>
        <authorList>
            <consortium name="The Human Body Louse Genome Consortium"/>
            <person name="Kirkness E."/>
            <person name="Walenz B."/>
            <person name="Hass B."/>
            <person name="Bruggner R."/>
            <person name="Strausberg R."/>
        </authorList>
    </citation>
    <scope>NUCLEOTIDE SEQUENCE</scope>
    <source>
        <strain evidence="2">USDA</strain>
    </source>
</reference>
<dbReference type="InterPro" id="IPR036249">
    <property type="entry name" value="Thioredoxin-like_sf"/>
</dbReference>
<dbReference type="InterPro" id="IPR040079">
    <property type="entry name" value="Glutathione_S-Trfase"/>
</dbReference>
<gene>
    <name evidence="3" type="primary">8239217</name>
    <name evidence="2" type="ORF">Phum_PHUM333090</name>
</gene>
<dbReference type="FunFam" id="3.40.30.10:FF:000295">
    <property type="entry name" value="Glutathione S-transferase unclassified 1"/>
    <property type="match status" value="1"/>
</dbReference>
<accession>E0VNB6</accession>
<evidence type="ECO:0000259" key="1">
    <source>
        <dbReference type="PROSITE" id="PS50404"/>
    </source>
</evidence>
<reference evidence="3" key="3">
    <citation type="submission" date="2021-02" db="UniProtKB">
        <authorList>
            <consortium name="EnsemblMetazoa"/>
        </authorList>
    </citation>
    <scope>IDENTIFICATION</scope>
    <source>
        <strain evidence="3">USDA</strain>
    </source>
</reference>
<dbReference type="AlphaFoldDB" id="E0VNB6"/>
<dbReference type="STRING" id="121224.E0VNB6"/>
<dbReference type="PANTHER" id="PTHR43969:SF7">
    <property type="entry name" value="GST-CONTAINING FLYWCH ZINC-FINGER PROTEIN"/>
    <property type="match status" value="1"/>
</dbReference>
<keyword evidence="4" id="KW-1185">Reference proteome</keyword>
<name>E0VNB6_PEDHC</name>
<dbReference type="Gene3D" id="3.40.30.10">
    <property type="entry name" value="Glutaredoxin"/>
    <property type="match status" value="1"/>
</dbReference>